<dbReference type="PROSITE" id="PS51307">
    <property type="entry name" value="ASD2"/>
    <property type="match status" value="1"/>
</dbReference>
<keyword evidence="4" id="KW-0493">Microtubule</keyword>
<dbReference type="PANTHER" id="PTHR15012">
    <property type="entry name" value="APICAL PROTEIN/SHROOM-RELATED"/>
    <property type="match status" value="1"/>
</dbReference>
<evidence type="ECO:0000313" key="11">
    <source>
        <dbReference type="EMBL" id="GCB73927.1"/>
    </source>
</evidence>
<feature type="region of interest" description="Disordered" evidence="8">
    <location>
        <begin position="847"/>
        <end position="890"/>
    </location>
</feature>
<feature type="region of interest" description="Disordered" evidence="8">
    <location>
        <begin position="219"/>
        <end position="239"/>
    </location>
</feature>
<dbReference type="GO" id="GO:0007015">
    <property type="term" value="P:actin filament organization"/>
    <property type="evidence" value="ECO:0007669"/>
    <property type="project" value="TreeGrafter"/>
</dbReference>
<evidence type="ECO:0000256" key="6">
    <source>
        <dbReference type="ARBA" id="ARBA00023212"/>
    </source>
</evidence>
<evidence type="ECO:0000256" key="1">
    <source>
        <dbReference type="ARBA" id="ARBA00004245"/>
    </source>
</evidence>
<feature type="compositionally biased region" description="Polar residues" evidence="8">
    <location>
        <begin position="221"/>
        <end position="239"/>
    </location>
</feature>
<evidence type="ECO:0000256" key="4">
    <source>
        <dbReference type="ARBA" id="ARBA00022701"/>
    </source>
</evidence>
<accession>A0A401PLC8</accession>
<dbReference type="Proteomes" id="UP000288216">
    <property type="component" value="Unassembled WGS sequence"/>
</dbReference>
<gene>
    <name evidence="11" type="ORF">scyTo_0003009</name>
</gene>
<dbReference type="GO" id="GO:0043296">
    <property type="term" value="C:apical junction complex"/>
    <property type="evidence" value="ECO:0007669"/>
    <property type="project" value="TreeGrafter"/>
</dbReference>
<keyword evidence="3" id="KW-0963">Cytoplasm</keyword>
<feature type="region of interest" description="Disordered" evidence="8">
    <location>
        <begin position="767"/>
        <end position="787"/>
    </location>
</feature>
<feature type="compositionally biased region" description="Polar residues" evidence="8">
    <location>
        <begin position="1185"/>
        <end position="1194"/>
    </location>
</feature>
<dbReference type="OrthoDB" id="10063560at2759"/>
<keyword evidence="12" id="KW-1185">Reference proteome</keyword>
<feature type="domain" description="ASD1" evidence="9">
    <location>
        <begin position="571"/>
        <end position="678"/>
    </location>
</feature>
<dbReference type="Pfam" id="PF08687">
    <property type="entry name" value="ASD2"/>
    <property type="match status" value="1"/>
</dbReference>
<feature type="domain" description="ASD2" evidence="10">
    <location>
        <begin position="1086"/>
        <end position="1194"/>
    </location>
</feature>
<dbReference type="Pfam" id="PF08688">
    <property type="entry name" value="ASD1"/>
    <property type="match status" value="1"/>
</dbReference>
<keyword evidence="5 7" id="KW-0009">Actin-binding</keyword>
<feature type="compositionally biased region" description="Basic and acidic residues" evidence="8">
    <location>
        <begin position="15"/>
        <end position="27"/>
    </location>
</feature>
<dbReference type="PANTHER" id="PTHR15012:SF37">
    <property type="entry name" value="PROTEIN SHROOM1"/>
    <property type="match status" value="1"/>
</dbReference>
<evidence type="ECO:0000256" key="2">
    <source>
        <dbReference type="ARBA" id="ARBA00006469"/>
    </source>
</evidence>
<evidence type="ECO:0000256" key="8">
    <source>
        <dbReference type="SAM" id="MobiDB-lite"/>
    </source>
</evidence>
<evidence type="ECO:0000256" key="5">
    <source>
        <dbReference type="ARBA" id="ARBA00023203"/>
    </source>
</evidence>
<evidence type="ECO:0000259" key="10">
    <source>
        <dbReference type="PROSITE" id="PS51307"/>
    </source>
</evidence>
<proteinExistence type="inferred from homology"/>
<dbReference type="PROSITE" id="PS51306">
    <property type="entry name" value="ASD1"/>
    <property type="match status" value="1"/>
</dbReference>
<comment type="caution">
    <text evidence="11">The sequence shown here is derived from an EMBL/GenBank/DDBJ whole genome shotgun (WGS) entry which is preliminary data.</text>
</comment>
<name>A0A401PLC8_SCYTO</name>
<evidence type="ECO:0000259" key="9">
    <source>
        <dbReference type="PROSITE" id="PS51306"/>
    </source>
</evidence>
<comment type="similarity">
    <text evidence="2">Belongs to the shroom family.</text>
</comment>
<dbReference type="GO" id="GO:0005912">
    <property type="term" value="C:adherens junction"/>
    <property type="evidence" value="ECO:0007669"/>
    <property type="project" value="TreeGrafter"/>
</dbReference>
<feature type="compositionally biased region" description="Polar residues" evidence="8">
    <location>
        <begin position="773"/>
        <end position="787"/>
    </location>
</feature>
<protein>
    <recommendedName>
        <fullName evidence="13">ASD2 domain-containing protein</fullName>
    </recommendedName>
</protein>
<organism evidence="11 12">
    <name type="scientific">Scyliorhinus torazame</name>
    <name type="common">Cloudy catshark</name>
    <name type="synonym">Catulus torazame</name>
    <dbReference type="NCBI Taxonomy" id="75743"/>
    <lineage>
        <taxon>Eukaryota</taxon>
        <taxon>Metazoa</taxon>
        <taxon>Chordata</taxon>
        <taxon>Craniata</taxon>
        <taxon>Vertebrata</taxon>
        <taxon>Chondrichthyes</taxon>
        <taxon>Elasmobranchii</taxon>
        <taxon>Galeomorphii</taxon>
        <taxon>Galeoidea</taxon>
        <taxon>Carcharhiniformes</taxon>
        <taxon>Scyliorhinidae</taxon>
        <taxon>Scyliorhinus</taxon>
    </lineage>
</organism>
<sequence length="1194" mass="132848">MNRFDHTAATSSHFSPDRLTGHLDQARHHGSKGDSGYSSFSTSFIAPDDLSLAHCRKSPGQSGNVFHKAPASQVLQQTDTNLTSITCDAGVMGTEERPVFPSMENANNNGHDEKYSWPNPPPPPTRRESFLVARQHDGLGSYYDYDGPCPQDATRRSSIETKTEGMTIENNHQSRETINLSLDGLPSDHGQVYSQAPWCRPPLNVTGFVGKYNHSLEGADNFTSKQPAKAPQSNATGSPPSFIHHSSGVTLDCAESQQQICNLPLAHGTKPAPISQQHLELPPVVTPGSPSESNQKAALYFYFANTYTHTSTREPRPAEGFSGPILARDPEKTIEPQRSEVDPKFHVTRGSKEKQESLNEVNARHLIPQSPRLDLQLTCGEPGFRGHGTISSSQIFYCGPEEKSQNPKPHPTVLGSAMQSKYTSQRQMRNNTDSAGFQINPHSAARNSCSGLENDSLRPTRELCANGAITAENTPMLHRLTIESTNMATNAALNTAQKRQLTEGSKEEYRQREGNRDLRRGFRNKIAQLRKCKSSSQLLDESTELNQLNEESVDVSGSPNDSSKIAYRNQVKHAQTKVLTETSFKRRDLQFSWPNRVKQKATERPSITHFRTVSLTDPSHFPDDSTTMTQLSQVFQEDVGFKPPSSQHHAARVGSRKRLTLQEKKMYHSEPEKINQLGVPNSSRKYTPSWEQEKTFNFPNTHGERSFVASRRQLFEMTSAAANASSGGLKQIQHKALVEYVDRKRGQRSCSTELLCDQRQMVNSTQHRRLSEWSHNPCSSVNPAKGQNISRHKSAEILWEPWDNLSASPAVCRNISPTCESQHFQEQEDGVTISGTFASTENLLDQPKSVQFVRRPRSKSSPLSLQKDSAPALSSETLRQMDSSNNSSRPITAAISSANVTISCAKCNEDKHEDLAPSKLKRQRGKSLNELALSLARSPTLLSQSSDQLHCLHPSKTFEPSPTETSTNKATKVITQLISENNSLTTRESVQINPGGNGKEHHYRYMPSELGSLANCSNTSFKMPGPISMAQAEKSVEDESENNKLFPVKSHQDNRKELTQQLSTDPGTVSVQRRVKTKSPEDQRMEELMKEIIDEDHSLADVLDPSPRRKTIMDLVEELFQKDTLVLEACQRKQTFSQTMEKETKNTDKQDTQFSSSPKGDSQSELPIKINQEKEKAKCEMESPSGASQKKVSV</sequence>
<feature type="compositionally biased region" description="Polar residues" evidence="8">
    <location>
        <begin position="872"/>
        <end position="890"/>
    </location>
</feature>
<dbReference type="EMBL" id="BFAA01000787">
    <property type="protein sequence ID" value="GCB73927.1"/>
    <property type="molecule type" value="Genomic_DNA"/>
</dbReference>
<dbReference type="GO" id="GO:0030864">
    <property type="term" value="C:cortical actin cytoskeleton"/>
    <property type="evidence" value="ECO:0007669"/>
    <property type="project" value="TreeGrafter"/>
</dbReference>
<dbReference type="GO" id="GO:0051015">
    <property type="term" value="F:actin filament binding"/>
    <property type="evidence" value="ECO:0007669"/>
    <property type="project" value="InterPro"/>
</dbReference>
<feature type="region of interest" description="Disordered" evidence="8">
    <location>
        <begin position="1050"/>
        <end position="1082"/>
    </location>
</feature>
<feature type="compositionally biased region" description="Polar residues" evidence="8">
    <location>
        <begin position="1059"/>
        <end position="1071"/>
    </location>
</feature>
<keyword evidence="6" id="KW-0206">Cytoskeleton</keyword>
<dbReference type="AlphaFoldDB" id="A0A401PLC8"/>
<feature type="compositionally biased region" description="Basic and acidic residues" evidence="8">
    <location>
        <begin position="500"/>
        <end position="519"/>
    </location>
</feature>
<dbReference type="InterPro" id="IPR014800">
    <property type="entry name" value="ASD1_dom"/>
</dbReference>
<feature type="region of interest" description="Disordered" evidence="8">
    <location>
        <begin position="496"/>
        <end position="519"/>
    </location>
</feature>
<feature type="region of interest" description="Disordered" evidence="8">
    <location>
        <begin position="1138"/>
        <end position="1194"/>
    </location>
</feature>
<dbReference type="OMA" id="VERPQWE"/>
<feature type="compositionally biased region" description="Polar residues" evidence="8">
    <location>
        <begin position="1152"/>
        <end position="1165"/>
    </location>
</feature>
<comment type="subcellular location">
    <subcellularLocation>
        <location evidence="1">Cytoplasm</location>
        <location evidence="1">Cytoskeleton</location>
    </subcellularLocation>
</comment>
<dbReference type="GO" id="GO:0005874">
    <property type="term" value="C:microtubule"/>
    <property type="evidence" value="ECO:0007669"/>
    <property type="project" value="UniProtKB-KW"/>
</dbReference>
<feature type="region of interest" description="Disordered" evidence="8">
    <location>
        <begin position="1"/>
        <end position="38"/>
    </location>
</feature>
<dbReference type="InterPro" id="IPR027685">
    <property type="entry name" value="Shroom_fam"/>
</dbReference>
<feature type="compositionally biased region" description="Basic and acidic residues" evidence="8">
    <location>
        <begin position="1140"/>
        <end position="1151"/>
    </location>
</feature>
<evidence type="ECO:0000313" key="12">
    <source>
        <dbReference type="Proteomes" id="UP000288216"/>
    </source>
</evidence>
<feature type="compositionally biased region" description="Basic and acidic residues" evidence="8">
    <location>
        <begin position="1171"/>
        <end position="1181"/>
    </location>
</feature>
<evidence type="ECO:0000256" key="3">
    <source>
        <dbReference type="ARBA" id="ARBA00022490"/>
    </source>
</evidence>
<dbReference type="GO" id="GO:0016324">
    <property type="term" value="C:apical plasma membrane"/>
    <property type="evidence" value="ECO:0007669"/>
    <property type="project" value="TreeGrafter"/>
</dbReference>
<evidence type="ECO:0000256" key="7">
    <source>
        <dbReference type="PROSITE-ProRule" id="PRU00637"/>
    </source>
</evidence>
<evidence type="ECO:0008006" key="13">
    <source>
        <dbReference type="Google" id="ProtNLM"/>
    </source>
</evidence>
<reference evidence="11 12" key="1">
    <citation type="journal article" date="2018" name="Nat. Ecol. Evol.">
        <title>Shark genomes provide insights into elasmobranch evolution and the origin of vertebrates.</title>
        <authorList>
            <person name="Hara Y"/>
            <person name="Yamaguchi K"/>
            <person name="Onimaru K"/>
            <person name="Kadota M"/>
            <person name="Koyanagi M"/>
            <person name="Keeley SD"/>
            <person name="Tatsumi K"/>
            <person name="Tanaka K"/>
            <person name="Motone F"/>
            <person name="Kageyama Y"/>
            <person name="Nozu R"/>
            <person name="Adachi N"/>
            <person name="Nishimura O"/>
            <person name="Nakagawa R"/>
            <person name="Tanegashima C"/>
            <person name="Kiyatake I"/>
            <person name="Matsumoto R"/>
            <person name="Murakumo K"/>
            <person name="Nishida K"/>
            <person name="Terakita A"/>
            <person name="Kuratani S"/>
            <person name="Sato K"/>
            <person name="Hyodo S Kuraku.S."/>
        </authorList>
    </citation>
    <scope>NUCLEOTIDE SEQUENCE [LARGE SCALE GENOMIC DNA]</scope>
</reference>
<dbReference type="InterPro" id="IPR014799">
    <property type="entry name" value="ASD2_dom"/>
</dbReference>